<comment type="subcellular location">
    <subcellularLocation>
        <location evidence="1 5 6">Nucleus</location>
    </subcellularLocation>
</comment>
<dbReference type="GO" id="GO:0000977">
    <property type="term" value="F:RNA polymerase II transcription regulatory region sequence-specific DNA binding"/>
    <property type="evidence" value="ECO:0007669"/>
    <property type="project" value="TreeGrafter"/>
</dbReference>
<dbReference type="InterPro" id="IPR009057">
    <property type="entry name" value="Homeodomain-like_sf"/>
</dbReference>
<evidence type="ECO:0000256" key="2">
    <source>
        <dbReference type="ARBA" id="ARBA00023125"/>
    </source>
</evidence>
<sequence length="195" mass="22546">MKGDEINGSSQKNHSIEAILGIVPRRRSSSKIPKSFIPYPERSSGMNSLKGRRSRRNRTAFTALQLQELEKIFETCHYPGIEMREELADNIKLPEARVQVWFQNRRAKHKRIEQVKNSMYGFSEESLTMDLTDKDTTPYDSYEERIEEVKMNIGSSFTRYITLSNNVRDSISHPYPCVPVLVYNPRTGSDPIVSR</sequence>
<dbReference type="InterPro" id="IPR017970">
    <property type="entry name" value="Homeobox_CS"/>
</dbReference>
<reference evidence="7" key="1">
    <citation type="submission" date="2020-04" db="EMBL/GenBank/DDBJ databases">
        <authorList>
            <person name="Alioto T."/>
            <person name="Alioto T."/>
            <person name="Gomez Garrido J."/>
        </authorList>
    </citation>
    <scope>NUCLEOTIDE SEQUENCE</scope>
    <source>
        <strain evidence="7">A484AB</strain>
    </source>
</reference>
<dbReference type="Pfam" id="PF00046">
    <property type="entry name" value="Homeodomain"/>
    <property type="match status" value="1"/>
</dbReference>
<gene>
    <name evidence="7" type="ORF">PACLA_8A039634</name>
</gene>
<dbReference type="InterPro" id="IPR050649">
    <property type="entry name" value="Paired_Homeobox_TFs"/>
</dbReference>
<dbReference type="GO" id="GO:0005634">
    <property type="term" value="C:nucleus"/>
    <property type="evidence" value="ECO:0007669"/>
    <property type="project" value="UniProtKB-SubCell"/>
</dbReference>
<keyword evidence="3 5" id="KW-0371">Homeobox</keyword>
<dbReference type="PANTHER" id="PTHR24329:SF543">
    <property type="entry name" value="FI01017P-RELATED"/>
    <property type="match status" value="1"/>
</dbReference>
<dbReference type="PROSITE" id="PS00027">
    <property type="entry name" value="HOMEOBOX_1"/>
    <property type="match status" value="1"/>
</dbReference>
<dbReference type="GO" id="GO:0000981">
    <property type="term" value="F:DNA-binding transcription factor activity, RNA polymerase II-specific"/>
    <property type="evidence" value="ECO:0007669"/>
    <property type="project" value="InterPro"/>
</dbReference>
<organism evidence="7 8">
    <name type="scientific">Paramuricea clavata</name>
    <name type="common">Red gorgonian</name>
    <name type="synonym">Violescent sea-whip</name>
    <dbReference type="NCBI Taxonomy" id="317549"/>
    <lineage>
        <taxon>Eukaryota</taxon>
        <taxon>Metazoa</taxon>
        <taxon>Cnidaria</taxon>
        <taxon>Anthozoa</taxon>
        <taxon>Octocorallia</taxon>
        <taxon>Malacalcyonacea</taxon>
        <taxon>Plexauridae</taxon>
        <taxon>Paramuricea</taxon>
    </lineage>
</organism>
<dbReference type="OrthoDB" id="5986024at2759"/>
<dbReference type="Gene3D" id="1.10.10.60">
    <property type="entry name" value="Homeodomain-like"/>
    <property type="match status" value="1"/>
</dbReference>
<dbReference type="CDD" id="cd00086">
    <property type="entry name" value="homeodomain"/>
    <property type="match status" value="1"/>
</dbReference>
<dbReference type="EMBL" id="CACRXK020006307">
    <property type="protein sequence ID" value="CAB4009030.1"/>
    <property type="molecule type" value="Genomic_DNA"/>
</dbReference>
<dbReference type="SUPFAM" id="SSF46689">
    <property type="entry name" value="Homeodomain-like"/>
    <property type="match status" value="1"/>
</dbReference>
<accession>A0A6S7HZY8</accession>
<evidence type="ECO:0000256" key="1">
    <source>
        <dbReference type="ARBA" id="ARBA00004123"/>
    </source>
</evidence>
<dbReference type="Proteomes" id="UP001152795">
    <property type="component" value="Unassembled WGS sequence"/>
</dbReference>
<comment type="caution">
    <text evidence="7">The sequence shown here is derived from an EMBL/GenBank/DDBJ whole genome shotgun (WGS) entry which is preliminary data.</text>
</comment>
<evidence type="ECO:0000256" key="3">
    <source>
        <dbReference type="ARBA" id="ARBA00023155"/>
    </source>
</evidence>
<dbReference type="FunFam" id="1.10.10.60:FF:000679">
    <property type="entry name" value="Homeobox protein aristaless"/>
    <property type="match status" value="1"/>
</dbReference>
<name>A0A6S7HZY8_PARCT</name>
<evidence type="ECO:0000256" key="4">
    <source>
        <dbReference type="ARBA" id="ARBA00023242"/>
    </source>
</evidence>
<dbReference type="PANTHER" id="PTHR24329">
    <property type="entry name" value="HOMEOBOX PROTEIN ARISTALESS"/>
    <property type="match status" value="1"/>
</dbReference>
<evidence type="ECO:0000313" key="8">
    <source>
        <dbReference type="Proteomes" id="UP001152795"/>
    </source>
</evidence>
<keyword evidence="2 5" id="KW-0238">DNA-binding</keyword>
<dbReference type="SMART" id="SM00389">
    <property type="entry name" value="HOX"/>
    <property type="match status" value="1"/>
</dbReference>
<dbReference type="AlphaFoldDB" id="A0A6S7HZY8"/>
<keyword evidence="8" id="KW-1185">Reference proteome</keyword>
<proteinExistence type="predicted"/>
<evidence type="ECO:0000256" key="6">
    <source>
        <dbReference type="RuleBase" id="RU000682"/>
    </source>
</evidence>
<feature type="DNA-binding region" description="Homeobox" evidence="5">
    <location>
        <begin position="54"/>
        <end position="113"/>
    </location>
</feature>
<evidence type="ECO:0000313" key="7">
    <source>
        <dbReference type="EMBL" id="CAB4009030.1"/>
    </source>
</evidence>
<keyword evidence="4 5" id="KW-0539">Nucleus</keyword>
<dbReference type="PROSITE" id="PS50071">
    <property type="entry name" value="HOMEOBOX_2"/>
    <property type="match status" value="1"/>
</dbReference>
<evidence type="ECO:0000256" key="5">
    <source>
        <dbReference type="PROSITE-ProRule" id="PRU00108"/>
    </source>
</evidence>
<dbReference type="InterPro" id="IPR001356">
    <property type="entry name" value="HD"/>
</dbReference>
<protein>
    <submittedName>
        <fullName evidence="7">Retinal homeobox Rx1-like</fullName>
    </submittedName>
</protein>